<proteinExistence type="predicted"/>
<evidence type="ECO:0000313" key="1">
    <source>
        <dbReference type="EMBL" id="BES95468.1"/>
    </source>
</evidence>
<keyword evidence="2" id="KW-1185">Reference proteome</keyword>
<dbReference type="Proteomes" id="UP001307889">
    <property type="component" value="Chromosome 6"/>
</dbReference>
<evidence type="ECO:0000313" key="2">
    <source>
        <dbReference type="Proteomes" id="UP001307889"/>
    </source>
</evidence>
<name>A0ABN7AU47_9HEMI</name>
<gene>
    <name evidence="1" type="ORF">NTJ_08277</name>
</gene>
<evidence type="ECO:0008006" key="3">
    <source>
        <dbReference type="Google" id="ProtNLM"/>
    </source>
</evidence>
<accession>A0ABN7AU47</accession>
<sequence length="75" mass="8475">MRSILFRMPGIFLHWSPFAVRTVFTANASCSVYFFLAISTSWQVEAADSFSRSSSDIRGPDSSSIIFDEADWPFI</sequence>
<protein>
    <recommendedName>
        <fullName evidence="3">Secreted protein</fullName>
    </recommendedName>
</protein>
<reference evidence="1 2" key="1">
    <citation type="submission" date="2023-09" db="EMBL/GenBank/DDBJ databases">
        <title>Nesidiocoris tenuis whole genome shotgun sequence.</title>
        <authorList>
            <person name="Shibata T."/>
            <person name="Shimoda M."/>
            <person name="Kobayashi T."/>
            <person name="Uehara T."/>
        </authorList>
    </citation>
    <scope>NUCLEOTIDE SEQUENCE [LARGE SCALE GENOMIC DNA]</scope>
    <source>
        <strain evidence="1 2">Japan</strain>
    </source>
</reference>
<organism evidence="1 2">
    <name type="scientific">Nesidiocoris tenuis</name>
    <dbReference type="NCBI Taxonomy" id="355587"/>
    <lineage>
        <taxon>Eukaryota</taxon>
        <taxon>Metazoa</taxon>
        <taxon>Ecdysozoa</taxon>
        <taxon>Arthropoda</taxon>
        <taxon>Hexapoda</taxon>
        <taxon>Insecta</taxon>
        <taxon>Pterygota</taxon>
        <taxon>Neoptera</taxon>
        <taxon>Paraneoptera</taxon>
        <taxon>Hemiptera</taxon>
        <taxon>Heteroptera</taxon>
        <taxon>Panheteroptera</taxon>
        <taxon>Cimicomorpha</taxon>
        <taxon>Miridae</taxon>
        <taxon>Dicyphina</taxon>
        <taxon>Nesidiocoris</taxon>
    </lineage>
</organism>
<dbReference type="EMBL" id="AP028914">
    <property type="protein sequence ID" value="BES95468.1"/>
    <property type="molecule type" value="Genomic_DNA"/>
</dbReference>